<feature type="coiled-coil region" evidence="2">
    <location>
        <begin position="94"/>
        <end position="135"/>
    </location>
</feature>
<keyword evidence="2" id="KW-0175">Coiled coil</keyword>
<evidence type="ECO:0000256" key="1">
    <source>
        <dbReference type="ARBA" id="ARBA00043985"/>
    </source>
</evidence>
<name>A0A4R4EHG0_9BACL</name>
<comment type="similarity">
    <text evidence="1">Belongs to the PspA/Vipp/IM30 family.</text>
</comment>
<organism evidence="3 4">
    <name type="scientific">Paenibacillus albiflavus</name>
    <dbReference type="NCBI Taxonomy" id="2545760"/>
    <lineage>
        <taxon>Bacteria</taxon>
        <taxon>Bacillati</taxon>
        <taxon>Bacillota</taxon>
        <taxon>Bacilli</taxon>
        <taxon>Bacillales</taxon>
        <taxon>Paenibacillaceae</taxon>
        <taxon>Paenibacillus</taxon>
    </lineage>
</organism>
<dbReference type="RefSeq" id="WP_132417805.1">
    <property type="nucleotide sequence ID" value="NZ_SKFG01000008.1"/>
</dbReference>
<dbReference type="EMBL" id="SKFG01000008">
    <property type="protein sequence ID" value="TCZ77721.1"/>
    <property type="molecule type" value="Genomic_DNA"/>
</dbReference>
<proteinExistence type="inferred from homology"/>
<dbReference type="AlphaFoldDB" id="A0A4R4EHG0"/>
<gene>
    <name evidence="3" type="ORF">E0485_09575</name>
</gene>
<dbReference type="Proteomes" id="UP000295418">
    <property type="component" value="Unassembled WGS sequence"/>
</dbReference>
<reference evidence="3 4" key="1">
    <citation type="submission" date="2019-03" db="EMBL/GenBank/DDBJ databases">
        <authorList>
            <person name="Kim M.K.M."/>
        </authorList>
    </citation>
    <scope>NUCLEOTIDE SEQUENCE [LARGE SCALE GENOMIC DNA]</scope>
    <source>
        <strain evidence="3 4">18JY21-1</strain>
    </source>
</reference>
<dbReference type="PANTHER" id="PTHR31088">
    <property type="entry name" value="MEMBRANE-ASSOCIATED PROTEIN VIPP1, CHLOROPLASTIC"/>
    <property type="match status" value="1"/>
</dbReference>
<accession>A0A4R4EHG0</accession>
<evidence type="ECO:0000313" key="3">
    <source>
        <dbReference type="EMBL" id="TCZ77721.1"/>
    </source>
</evidence>
<keyword evidence="4" id="KW-1185">Reference proteome</keyword>
<sequence>MSILKRMRDITLANLNERLESAEDPVRMLDHFLSVQREQLREAERLHQQCAAHGSYLRQQYLNALETKEKRENQAMLALKAGEEHIARVVLQEKIQAEERCEQFRELYEQAKESIIELEQQINELRAEYEEASSRRSYYIARMESARLQQRMNARMSHMGSDGIPRMFNRIDERVTDMEIEARSLRDLRRTTQGGAYSSHPALEEELENLRKKLKEGE</sequence>
<evidence type="ECO:0000256" key="2">
    <source>
        <dbReference type="SAM" id="Coils"/>
    </source>
</evidence>
<protein>
    <submittedName>
        <fullName evidence="3">PspA/IM30 family protein</fullName>
    </submittedName>
</protein>
<dbReference type="InterPro" id="IPR007157">
    <property type="entry name" value="PspA_VIPP1"/>
</dbReference>
<dbReference type="OrthoDB" id="9779630at2"/>
<comment type="caution">
    <text evidence="3">The sequence shown here is derived from an EMBL/GenBank/DDBJ whole genome shotgun (WGS) entry which is preliminary data.</text>
</comment>
<evidence type="ECO:0000313" key="4">
    <source>
        <dbReference type="Proteomes" id="UP000295418"/>
    </source>
</evidence>
<dbReference type="Pfam" id="PF04012">
    <property type="entry name" value="PspA_IM30"/>
    <property type="match status" value="1"/>
</dbReference>
<dbReference type="PANTHER" id="PTHR31088:SF6">
    <property type="entry name" value="PHAGE SHOCK PROTEIN A"/>
    <property type="match status" value="1"/>
</dbReference>